<evidence type="ECO:0000256" key="1">
    <source>
        <dbReference type="SAM" id="MobiDB-lite"/>
    </source>
</evidence>
<sequence>MAKDQVPREGGAGDLVSHRHSLNETRVPTVLADQGAFFG</sequence>
<dbReference type="Proteomes" id="UP000215086">
    <property type="component" value="Chromosome"/>
</dbReference>
<feature type="region of interest" description="Disordered" evidence="1">
    <location>
        <begin position="1"/>
        <end position="22"/>
    </location>
</feature>
<name>A0A286RAS4_9BACT</name>
<dbReference type="AlphaFoldDB" id="A0A286RAS4"/>
<gene>
    <name evidence="2" type="ORF">THTE_0458</name>
</gene>
<keyword evidence="3" id="KW-1185">Reference proteome</keyword>
<reference evidence="2 3" key="1">
    <citation type="journal article" name="Front. Microbiol.">
        <title>Sugar Metabolism of the First Thermophilic Planctomycete Thermogutta terrifontis: Comparative Genomic and Transcriptomic Approaches.</title>
        <authorList>
            <person name="Elcheninov A.G."/>
            <person name="Menzel P."/>
            <person name="Gudbergsdottir S.R."/>
            <person name="Slesarev A.I."/>
            <person name="Kadnikov V.V."/>
            <person name="Krogh A."/>
            <person name="Bonch-Osmolovskaya E.A."/>
            <person name="Peng X."/>
            <person name="Kublanov I.V."/>
        </authorList>
    </citation>
    <scope>NUCLEOTIDE SEQUENCE [LARGE SCALE GENOMIC DNA]</scope>
    <source>
        <strain evidence="2 3">R1</strain>
    </source>
</reference>
<accession>A0A286RAS4</accession>
<proteinExistence type="predicted"/>
<dbReference type="EMBL" id="CP018477">
    <property type="protein sequence ID" value="ASV73060.1"/>
    <property type="molecule type" value="Genomic_DNA"/>
</dbReference>
<dbReference type="KEGG" id="ttf:THTE_0458"/>
<organism evidence="2 3">
    <name type="scientific">Thermogutta terrifontis</name>
    <dbReference type="NCBI Taxonomy" id="1331910"/>
    <lineage>
        <taxon>Bacteria</taxon>
        <taxon>Pseudomonadati</taxon>
        <taxon>Planctomycetota</taxon>
        <taxon>Planctomycetia</taxon>
        <taxon>Pirellulales</taxon>
        <taxon>Thermoguttaceae</taxon>
        <taxon>Thermogutta</taxon>
    </lineage>
</organism>
<evidence type="ECO:0000313" key="3">
    <source>
        <dbReference type="Proteomes" id="UP000215086"/>
    </source>
</evidence>
<evidence type="ECO:0000313" key="2">
    <source>
        <dbReference type="EMBL" id="ASV73060.1"/>
    </source>
</evidence>
<protein>
    <submittedName>
        <fullName evidence="2">Uncharacterized protein</fullName>
    </submittedName>
</protein>